<gene>
    <name evidence="6" type="primary">glgA</name>
    <name evidence="6" type="ORF">GCM10022377_05170</name>
</gene>
<name>A0ABP7CW28_9MICC</name>
<dbReference type="InterPro" id="IPR028098">
    <property type="entry name" value="Glyco_trans_4-like_N"/>
</dbReference>
<organism evidence="6 7">
    <name type="scientific">Zhihengliuella alba</name>
    <dbReference type="NCBI Taxonomy" id="547018"/>
    <lineage>
        <taxon>Bacteria</taxon>
        <taxon>Bacillati</taxon>
        <taxon>Actinomycetota</taxon>
        <taxon>Actinomycetes</taxon>
        <taxon>Micrococcales</taxon>
        <taxon>Micrococcaceae</taxon>
        <taxon>Zhihengliuella</taxon>
    </lineage>
</organism>
<dbReference type="Proteomes" id="UP001501536">
    <property type="component" value="Unassembled WGS sequence"/>
</dbReference>
<dbReference type="PANTHER" id="PTHR45947:SF3">
    <property type="entry name" value="SULFOQUINOVOSYL TRANSFERASE SQD2"/>
    <property type="match status" value="1"/>
</dbReference>
<proteinExistence type="predicted"/>
<evidence type="ECO:0000259" key="4">
    <source>
        <dbReference type="Pfam" id="PF00534"/>
    </source>
</evidence>
<evidence type="ECO:0000313" key="6">
    <source>
        <dbReference type="EMBL" id="GAA3695275.1"/>
    </source>
</evidence>
<feature type="domain" description="Glycosyl transferase family 1" evidence="4">
    <location>
        <begin position="235"/>
        <end position="413"/>
    </location>
</feature>
<sequence length="438" mass="46753">MTYSNVHRATGAGRPGLIRAVICDKTLCDFTRTGYVRSVRVDIVTKEFPPTIYGGAGVHVAELTRVLATRTEVRVRAFGDPRPADYHGARVSSYAAPTQLQGANAAVQTLGTDLLMLEDLAGAEIVHSHTWYANMAGHLGGLLHGIPHVVSAHSLEPLRPWKAEQLGGGYALSSWAERTAYHGASAIIAVSAGMRADILRAYPDVDPDRVHVVHNGVDVETWRPVPETDALERYGIDPAGRSVAFVGRITRQKGLPFLLRAAAELPADVQLVLCAGAADTPELAAEVAELIEGLQRSRGNVVLIEKMLPREEVMQVLTQATVFACPSIYEPLGIVNLEAMACGTAVVATATGGIPEVVEDGSTGYLVPVEQHDDGTGTPVNPQGFIADFAAALNRALEDPAEAERMGARGRERAARSFSWDAIADHTLEVYRAALAGH</sequence>
<keyword evidence="2" id="KW-0328">Glycosyltransferase</keyword>
<keyword evidence="3" id="KW-0808">Transferase</keyword>
<dbReference type="Pfam" id="PF00534">
    <property type="entry name" value="Glycos_transf_1"/>
    <property type="match status" value="1"/>
</dbReference>
<evidence type="ECO:0000313" key="7">
    <source>
        <dbReference type="Proteomes" id="UP001501536"/>
    </source>
</evidence>
<feature type="domain" description="Glycosyltransferase subfamily 4-like N-terminal" evidence="5">
    <location>
        <begin position="53"/>
        <end position="220"/>
    </location>
</feature>
<evidence type="ECO:0000256" key="3">
    <source>
        <dbReference type="ARBA" id="ARBA00022679"/>
    </source>
</evidence>
<accession>A0ABP7CW28</accession>
<dbReference type="SUPFAM" id="SSF53756">
    <property type="entry name" value="UDP-Glycosyltransferase/glycogen phosphorylase"/>
    <property type="match status" value="1"/>
</dbReference>
<evidence type="ECO:0000256" key="2">
    <source>
        <dbReference type="ARBA" id="ARBA00022676"/>
    </source>
</evidence>
<dbReference type="CDD" id="cd03801">
    <property type="entry name" value="GT4_PimA-like"/>
    <property type="match status" value="1"/>
</dbReference>
<evidence type="ECO:0000259" key="5">
    <source>
        <dbReference type="Pfam" id="PF13439"/>
    </source>
</evidence>
<dbReference type="EMBL" id="BAABCJ010000001">
    <property type="protein sequence ID" value="GAA3695275.1"/>
    <property type="molecule type" value="Genomic_DNA"/>
</dbReference>
<protein>
    <recommendedName>
        <fullName evidence="1">D-inositol 3-phosphate glycosyltransferase</fullName>
    </recommendedName>
</protein>
<dbReference type="InterPro" id="IPR050194">
    <property type="entry name" value="Glycosyltransferase_grp1"/>
</dbReference>
<keyword evidence="7" id="KW-1185">Reference proteome</keyword>
<evidence type="ECO:0000256" key="1">
    <source>
        <dbReference type="ARBA" id="ARBA00021292"/>
    </source>
</evidence>
<dbReference type="Pfam" id="PF13439">
    <property type="entry name" value="Glyco_transf_4"/>
    <property type="match status" value="1"/>
</dbReference>
<dbReference type="NCBIfam" id="TIGR02149">
    <property type="entry name" value="glgA_Coryne"/>
    <property type="match status" value="1"/>
</dbReference>
<reference evidence="7" key="1">
    <citation type="journal article" date="2019" name="Int. J. Syst. Evol. Microbiol.">
        <title>The Global Catalogue of Microorganisms (GCM) 10K type strain sequencing project: providing services to taxonomists for standard genome sequencing and annotation.</title>
        <authorList>
            <consortium name="The Broad Institute Genomics Platform"/>
            <consortium name="The Broad Institute Genome Sequencing Center for Infectious Disease"/>
            <person name="Wu L."/>
            <person name="Ma J."/>
        </authorList>
    </citation>
    <scope>NUCLEOTIDE SEQUENCE [LARGE SCALE GENOMIC DNA]</scope>
    <source>
        <strain evidence="7">JCM 16961</strain>
    </source>
</reference>
<dbReference type="Gene3D" id="3.40.50.2000">
    <property type="entry name" value="Glycogen Phosphorylase B"/>
    <property type="match status" value="2"/>
</dbReference>
<dbReference type="PANTHER" id="PTHR45947">
    <property type="entry name" value="SULFOQUINOVOSYL TRANSFERASE SQD2"/>
    <property type="match status" value="1"/>
</dbReference>
<comment type="caution">
    <text evidence="6">The sequence shown here is derived from an EMBL/GenBank/DDBJ whole genome shotgun (WGS) entry which is preliminary data.</text>
</comment>
<dbReference type="InterPro" id="IPR011875">
    <property type="entry name" value="M1P_synthase"/>
</dbReference>
<dbReference type="InterPro" id="IPR001296">
    <property type="entry name" value="Glyco_trans_1"/>
</dbReference>